<dbReference type="InterPro" id="IPR006311">
    <property type="entry name" value="TAT_signal"/>
</dbReference>
<dbReference type="PROSITE" id="PS51318">
    <property type="entry name" value="TAT"/>
    <property type="match status" value="1"/>
</dbReference>
<keyword evidence="1" id="KW-0732">Signal</keyword>
<dbReference type="RefSeq" id="WP_092860170.1">
    <property type="nucleotide sequence ID" value="NZ_FOQH01000005.1"/>
</dbReference>
<feature type="signal peptide" evidence="1">
    <location>
        <begin position="1"/>
        <end position="42"/>
    </location>
</feature>
<proteinExistence type="predicted"/>
<dbReference type="Pfam" id="PF16156">
    <property type="entry name" value="DUF4864"/>
    <property type="match status" value="1"/>
</dbReference>
<dbReference type="AlphaFoldDB" id="A0A1I3GV52"/>
<evidence type="ECO:0000313" key="3">
    <source>
        <dbReference type="Proteomes" id="UP000199377"/>
    </source>
</evidence>
<dbReference type="InterPro" id="IPR032347">
    <property type="entry name" value="DUF4864"/>
</dbReference>
<dbReference type="EMBL" id="FOQH01000005">
    <property type="protein sequence ID" value="SFI27314.1"/>
    <property type="molecule type" value="Genomic_DNA"/>
</dbReference>
<dbReference type="STRING" id="1114924.SAMN05216258_105354"/>
<sequence>MPATRPTRPARRRRDRLRPGLRLAAALALALAPAAPFPAAQAQEAGQGADLRAAIEGQLEAFLAGDVEAAWGFASPDIQGLFGSPENFGRMVRQGYPMVWAPAEWRFGELAPETTPGGPRLRQSVILRDASGALWIADYCMMPMEGGWRIDGVTLRKPESTGV</sequence>
<evidence type="ECO:0008006" key="4">
    <source>
        <dbReference type="Google" id="ProtNLM"/>
    </source>
</evidence>
<dbReference type="Proteomes" id="UP000199377">
    <property type="component" value="Unassembled WGS sequence"/>
</dbReference>
<feature type="chain" id="PRO_5011578124" description="DUF4864 domain-containing protein" evidence="1">
    <location>
        <begin position="43"/>
        <end position="163"/>
    </location>
</feature>
<accession>A0A1I3GV52</accession>
<organism evidence="2 3">
    <name type="scientific">Albimonas pacifica</name>
    <dbReference type="NCBI Taxonomy" id="1114924"/>
    <lineage>
        <taxon>Bacteria</taxon>
        <taxon>Pseudomonadati</taxon>
        <taxon>Pseudomonadota</taxon>
        <taxon>Alphaproteobacteria</taxon>
        <taxon>Rhodobacterales</taxon>
        <taxon>Paracoccaceae</taxon>
        <taxon>Albimonas</taxon>
    </lineage>
</organism>
<protein>
    <recommendedName>
        <fullName evidence="4">DUF4864 domain-containing protein</fullName>
    </recommendedName>
</protein>
<name>A0A1I3GV52_9RHOB</name>
<evidence type="ECO:0000313" key="2">
    <source>
        <dbReference type="EMBL" id="SFI27314.1"/>
    </source>
</evidence>
<evidence type="ECO:0000256" key="1">
    <source>
        <dbReference type="SAM" id="SignalP"/>
    </source>
</evidence>
<reference evidence="2 3" key="1">
    <citation type="submission" date="2016-10" db="EMBL/GenBank/DDBJ databases">
        <authorList>
            <person name="de Groot N.N."/>
        </authorList>
    </citation>
    <scope>NUCLEOTIDE SEQUENCE [LARGE SCALE GENOMIC DNA]</scope>
    <source>
        <strain evidence="2 3">CGMCC 1.11030</strain>
    </source>
</reference>
<gene>
    <name evidence="2" type="ORF">SAMN05216258_105354</name>
</gene>
<keyword evidence="3" id="KW-1185">Reference proteome</keyword>
<dbReference type="OrthoDB" id="9130422at2"/>